<dbReference type="Proteomes" id="UP001153642">
    <property type="component" value="Unassembled WGS sequence"/>
</dbReference>
<comment type="caution">
    <text evidence="1">The sequence shown here is derived from an EMBL/GenBank/DDBJ whole genome shotgun (WGS) entry which is preliminary data.</text>
</comment>
<protein>
    <recommendedName>
        <fullName evidence="3">DUF190 domain-containing protein</fullName>
    </recommendedName>
</protein>
<name>A0ABT6FNI5_9FLAO</name>
<keyword evidence="2" id="KW-1185">Reference proteome</keyword>
<gene>
    <name evidence="1" type="ORF">OSR52_02975</name>
</gene>
<evidence type="ECO:0008006" key="3">
    <source>
        <dbReference type="Google" id="ProtNLM"/>
    </source>
</evidence>
<reference evidence="1" key="1">
    <citation type="submission" date="2022-11" db="EMBL/GenBank/DDBJ databases">
        <title>High-quality draft genome sequence of Galbibacter sp. strain CMA-7.</title>
        <authorList>
            <person name="Wei L."/>
            <person name="Dong C."/>
            <person name="Shao Z."/>
        </authorList>
    </citation>
    <scope>NUCLEOTIDE SEQUENCE</scope>
    <source>
        <strain evidence="1">CMA-7</strain>
    </source>
</reference>
<organism evidence="1 2">
    <name type="scientific">Galbibacter pacificus</name>
    <dbReference type="NCBI Taxonomy" id="2996052"/>
    <lineage>
        <taxon>Bacteria</taxon>
        <taxon>Pseudomonadati</taxon>
        <taxon>Bacteroidota</taxon>
        <taxon>Flavobacteriia</taxon>
        <taxon>Flavobacteriales</taxon>
        <taxon>Flavobacteriaceae</taxon>
        <taxon>Galbibacter</taxon>
    </lineage>
</organism>
<proteinExistence type="predicted"/>
<dbReference type="InterPro" id="IPR011322">
    <property type="entry name" value="N-reg_PII-like_a/b"/>
</dbReference>
<evidence type="ECO:0000313" key="2">
    <source>
        <dbReference type="Proteomes" id="UP001153642"/>
    </source>
</evidence>
<evidence type="ECO:0000313" key="1">
    <source>
        <dbReference type="EMBL" id="MDG3584818.1"/>
    </source>
</evidence>
<dbReference type="InterPro" id="IPR015867">
    <property type="entry name" value="N-reg_PII/ATP_PRibTrfase_C"/>
</dbReference>
<dbReference type="SUPFAM" id="SSF54913">
    <property type="entry name" value="GlnB-like"/>
    <property type="match status" value="1"/>
</dbReference>
<sequence>MNNIITIRIYFEYGQKIKDRSFWKKIYAPDFSTELIKRAKALDLHQVLNINIGKGYFNKEKINWGVGETRHYNHPHLIEITDNEKKISAFLEQEKALLLKTNVIIVKNEILVRP</sequence>
<dbReference type="EMBL" id="JAPMUA010000001">
    <property type="protein sequence ID" value="MDG3584818.1"/>
    <property type="molecule type" value="Genomic_DNA"/>
</dbReference>
<dbReference type="RefSeq" id="WP_277898575.1">
    <property type="nucleotide sequence ID" value="NZ_JAPMUA010000001.1"/>
</dbReference>
<accession>A0ABT6FNI5</accession>
<dbReference type="Gene3D" id="3.30.70.120">
    <property type="match status" value="1"/>
</dbReference>